<evidence type="ECO:0000256" key="1">
    <source>
        <dbReference type="SAM" id="Coils"/>
    </source>
</evidence>
<comment type="caution">
    <text evidence="2">The sequence shown here is derived from an EMBL/GenBank/DDBJ whole genome shotgun (WGS) entry which is preliminary data.</text>
</comment>
<dbReference type="AlphaFoldDB" id="A0AAD4QN40"/>
<sequence length="180" mass="20824">MSKLREELRRARSDNDELSLRYDDEVYNGAAWKKERERLETKIADLSRAYDSSIAAQGEQQSQIVALHSQVRELRSVLNDAEADRALLQKARRGLQAELETIKMDAVDATRINSDRELQTLQLKNQDLERALEEKSDRVEIAHERMKKAELHAQECQMELGKVRVENSELDKLNVSHNQI</sequence>
<keyword evidence="3" id="KW-1185">Reference proteome</keyword>
<evidence type="ECO:0000313" key="3">
    <source>
        <dbReference type="Proteomes" id="UP001203297"/>
    </source>
</evidence>
<dbReference type="Proteomes" id="UP001203297">
    <property type="component" value="Unassembled WGS sequence"/>
</dbReference>
<evidence type="ECO:0000313" key="2">
    <source>
        <dbReference type="EMBL" id="KAI0300124.1"/>
    </source>
</evidence>
<name>A0AAD4QN40_9AGAM</name>
<keyword evidence="1" id="KW-0175">Coiled coil</keyword>
<organism evidence="2 3">
    <name type="scientific">Multifurca ochricompacta</name>
    <dbReference type="NCBI Taxonomy" id="376703"/>
    <lineage>
        <taxon>Eukaryota</taxon>
        <taxon>Fungi</taxon>
        <taxon>Dikarya</taxon>
        <taxon>Basidiomycota</taxon>
        <taxon>Agaricomycotina</taxon>
        <taxon>Agaricomycetes</taxon>
        <taxon>Russulales</taxon>
        <taxon>Russulaceae</taxon>
        <taxon>Multifurca</taxon>
    </lineage>
</organism>
<dbReference type="SUPFAM" id="SSF90257">
    <property type="entry name" value="Myosin rod fragments"/>
    <property type="match status" value="1"/>
</dbReference>
<accession>A0AAD4QN40</accession>
<reference evidence="2" key="1">
    <citation type="journal article" date="2022" name="New Phytol.">
        <title>Evolutionary transition to the ectomycorrhizal habit in the genomes of a hyperdiverse lineage of mushroom-forming fungi.</title>
        <authorList>
            <person name="Looney B."/>
            <person name="Miyauchi S."/>
            <person name="Morin E."/>
            <person name="Drula E."/>
            <person name="Courty P.E."/>
            <person name="Kohler A."/>
            <person name="Kuo A."/>
            <person name="LaButti K."/>
            <person name="Pangilinan J."/>
            <person name="Lipzen A."/>
            <person name="Riley R."/>
            <person name="Andreopoulos W."/>
            <person name="He G."/>
            <person name="Johnson J."/>
            <person name="Nolan M."/>
            <person name="Tritt A."/>
            <person name="Barry K.W."/>
            <person name="Grigoriev I.V."/>
            <person name="Nagy L.G."/>
            <person name="Hibbett D."/>
            <person name="Henrissat B."/>
            <person name="Matheny P.B."/>
            <person name="Labbe J."/>
            <person name="Martin F.M."/>
        </authorList>
    </citation>
    <scope>NUCLEOTIDE SEQUENCE</scope>
    <source>
        <strain evidence="2">BPL690</strain>
    </source>
</reference>
<protein>
    <submittedName>
        <fullName evidence="2">Uncharacterized protein</fullName>
    </submittedName>
</protein>
<gene>
    <name evidence="2" type="ORF">B0F90DRAFT_455878</name>
</gene>
<dbReference type="EMBL" id="WTXG01000019">
    <property type="protein sequence ID" value="KAI0300124.1"/>
    <property type="molecule type" value="Genomic_DNA"/>
</dbReference>
<proteinExistence type="predicted"/>
<feature type="coiled-coil region" evidence="1">
    <location>
        <begin position="1"/>
        <end position="152"/>
    </location>
</feature>